<dbReference type="AlphaFoldDB" id="A0A6N2YTT4"/>
<organism evidence="1">
    <name type="scientific">Intestinibacter bartlettii</name>
    <dbReference type="NCBI Taxonomy" id="261299"/>
    <lineage>
        <taxon>Bacteria</taxon>
        <taxon>Bacillati</taxon>
        <taxon>Bacillota</taxon>
        <taxon>Clostridia</taxon>
        <taxon>Peptostreptococcales</taxon>
        <taxon>Peptostreptococcaceae</taxon>
        <taxon>Intestinibacter</taxon>
    </lineage>
</organism>
<dbReference type="EMBL" id="CACRUE010000006">
    <property type="protein sequence ID" value="VYT70349.1"/>
    <property type="molecule type" value="Genomic_DNA"/>
</dbReference>
<reference evidence="1" key="1">
    <citation type="submission" date="2019-11" db="EMBL/GenBank/DDBJ databases">
        <authorList>
            <person name="Feng L."/>
        </authorList>
    </citation>
    <scope>NUCLEOTIDE SEQUENCE</scope>
    <source>
        <strain evidence="1">IbartlettiiLFYP30</strain>
    </source>
</reference>
<accession>A0A6N2YTT4</accession>
<name>A0A6N2YTT4_9FIRM</name>
<gene>
    <name evidence="1" type="ORF">IBLFYP30_00958</name>
</gene>
<proteinExistence type="predicted"/>
<dbReference type="GeneID" id="89564341"/>
<sequence length="266" mass="30340">MNYPVILVEHMINGRIRVRLSHSIIDESKLNEFFKEEDGIKSFRYNPYIKTLLVEFNSKKISAENVIFKIAAILSEIYGFSKIKFISNNNKTDMPLLSYYSIILIVGANIVKYLSPTGQVQDFVKWLATGTTVGAIVEHGYSEMRQRGTIDPEVMSIMYLINSIGKEGNMLNASLVTWITTFGRHILKKSNETFILKVEKSKMRCQDKPCYDISILSEDINNNNKLDSFRLFASEIIESQNRLNPNFGYRGGGGSVKNEGMFFNLK</sequence>
<dbReference type="RefSeq" id="WP_024037227.1">
    <property type="nucleotide sequence ID" value="NZ_CABIXZ010000002.1"/>
</dbReference>
<evidence type="ECO:0000313" key="1">
    <source>
        <dbReference type="EMBL" id="VYT70349.1"/>
    </source>
</evidence>
<protein>
    <submittedName>
        <fullName evidence="1">Uncharacterized protein</fullName>
    </submittedName>
</protein>